<dbReference type="InterPro" id="IPR036388">
    <property type="entry name" value="WH-like_DNA-bd_sf"/>
</dbReference>
<proteinExistence type="predicted"/>
<dbReference type="PROSITE" id="PS50043">
    <property type="entry name" value="HTH_LUXR_2"/>
    <property type="match status" value="1"/>
</dbReference>
<dbReference type="Gene3D" id="1.10.10.10">
    <property type="entry name" value="Winged helix-like DNA-binding domain superfamily/Winged helix DNA-binding domain"/>
    <property type="match status" value="1"/>
</dbReference>
<gene>
    <name evidence="1" type="ORF">MDUV_06110</name>
</gene>
<dbReference type="RefSeq" id="WP_098004578.1">
    <property type="nucleotide sequence ID" value="NZ_AP022563.1"/>
</dbReference>
<evidence type="ECO:0000313" key="1">
    <source>
        <dbReference type="EMBL" id="BBX15751.1"/>
    </source>
</evidence>
<accession>A0A7I7JWX2</accession>
<dbReference type="AlphaFoldDB" id="A0A7I7JWX2"/>
<dbReference type="SMART" id="SM00421">
    <property type="entry name" value="HTH_LUXR"/>
    <property type="match status" value="1"/>
</dbReference>
<dbReference type="GO" id="GO:0006355">
    <property type="term" value="P:regulation of DNA-templated transcription"/>
    <property type="evidence" value="ECO:0007669"/>
    <property type="project" value="InterPro"/>
</dbReference>
<dbReference type="KEGG" id="mdu:MDUV_06110"/>
<dbReference type="PRINTS" id="PR00038">
    <property type="entry name" value="HTHLUXR"/>
</dbReference>
<name>A0A7I7JWX2_9MYCO</name>
<reference evidence="1 2" key="1">
    <citation type="journal article" date="2019" name="Emerg. Microbes Infect.">
        <title>Comprehensive subspecies identification of 175 nontuberculous mycobacteria species based on 7547 genomic profiles.</title>
        <authorList>
            <person name="Matsumoto Y."/>
            <person name="Kinjo T."/>
            <person name="Motooka D."/>
            <person name="Nabeya D."/>
            <person name="Jung N."/>
            <person name="Uechi K."/>
            <person name="Horii T."/>
            <person name="Iida T."/>
            <person name="Fujita J."/>
            <person name="Nakamura S."/>
        </authorList>
    </citation>
    <scope>NUCLEOTIDE SEQUENCE [LARGE SCALE GENOMIC DNA]</scope>
    <source>
        <strain evidence="1 2">JCM 6396</strain>
    </source>
</reference>
<dbReference type="InterPro" id="IPR000792">
    <property type="entry name" value="Tscrpt_reg_LuxR_C"/>
</dbReference>
<dbReference type="CDD" id="cd06170">
    <property type="entry name" value="LuxR_C_like"/>
    <property type="match status" value="1"/>
</dbReference>
<dbReference type="Pfam" id="PF00196">
    <property type="entry name" value="GerE"/>
    <property type="match status" value="1"/>
</dbReference>
<dbReference type="GO" id="GO:0003677">
    <property type="term" value="F:DNA binding"/>
    <property type="evidence" value="ECO:0007669"/>
    <property type="project" value="InterPro"/>
</dbReference>
<dbReference type="InterPro" id="IPR016032">
    <property type="entry name" value="Sig_transdc_resp-reg_C-effctor"/>
</dbReference>
<protein>
    <submittedName>
        <fullName evidence="1">LuxR family transcriptional regulator</fullName>
    </submittedName>
</protein>
<dbReference type="EMBL" id="AP022563">
    <property type="protein sequence ID" value="BBX15751.1"/>
    <property type="molecule type" value="Genomic_DNA"/>
</dbReference>
<keyword evidence="2" id="KW-1185">Reference proteome</keyword>
<dbReference type="SUPFAM" id="SSF46894">
    <property type="entry name" value="C-terminal effector domain of the bipartite response regulators"/>
    <property type="match status" value="1"/>
</dbReference>
<dbReference type="Proteomes" id="UP000467006">
    <property type="component" value="Chromosome"/>
</dbReference>
<evidence type="ECO:0000313" key="2">
    <source>
        <dbReference type="Proteomes" id="UP000467006"/>
    </source>
</evidence>
<dbReference type="OrthoDB" id="4457864at2"/>
<organism evidence="1 2">
    <name type="scientific">Mycolicibacterium duvalii</name>
    <dbReference type="NCBI Taxonomy" id="39688"/>
    <lineage>
        <taxon>Bacteria</taxon>
        <taxon>Bacillati</taxon>
        <taxon>Actinomycetota</taxon>
        <taxon>Actinomycetes</taxon>
        <taxon>Mycobacteriales</taxon>
        <taxon>Mycobacteriaceae</taxon>
        <taxon>Mycolicibacterium</taxon>
    </lineage>
</organism>
<sequence>MVSLGEFSRVVSSIYAAAITPVHWEVALRDIRRVLGSEQAGLFVDDPSWSVGNSTLPGEAAASYAQYYHRFDHVFAAVEHGLVGDIRTGTELMPLVRRSELHDWLRPLGIDDGLFVRLTDGARPVCLLTGAARGDEAFGTRDRIRLTGELVGHLQQALRAREQLAALADRTGELAAALEVIRHGVGIVAADHLMIDHNSAAERILRREDGLALRSGRITATTAHAEEKLHCALAQALGAGLCAVRRGTTLTCVRPSGRRPYIVHVLPSYRSSGEQPRRPMALVLIVDPEDKPVPPAVLLRKLYGLTRAEAEIAIRVTDGAHLKDISQELSISLPTVRTHLQHAFDKTGTHRQADLVHLLLALSP</sequence>